<dbReference type="EMBL" id="CAFBLQ010000016">
    <property type="protein sequence ID" value="CAB4861282.1"/>
    <property type="molecule type" value="Genomic_DNA"/>
</dbReference>
<dbReference type="GO" id="GO:0000287">
    <property type="term" value="F:magnesium ion binding"/>
    <property type="evidence" value="ECO:0007669"/>
    <property type="project" value="TreeGrafter"/>
</dbReference>
<dbReference type="PANTHER" id="PTHR20881">
    <property type="entry name" value="3-METHYL-2-OXOBUTANOATE HYDROXYMETHYLTRANSFERASE"/>
    <property type="match status" value="1"/>
</dbReference>
<dbReference type="HAMAP" id="MF_00156">
    <property type="entry name" value="PanB"/>
    <property type="match status" value="1"/>
</dbReference>
<comment type="pathway">
    <text evidence="1">Cofactor biosynthesis; (R)-pantothenate biosynthesis; (R)-pantoate from 3-methyl-2-oxobutanoate: step 1/2.</text>
</comment>
<evidence type="ECO:0000256" key="1">
    <source>
        <dbReference type="ARBA" id="ARBA00005033"/>
    </source>
</evidence>
<dbReference type="InterPro" id="IPR015813">
    <property type="entry name" value="Pyrv/PenolPyrv_kinase-like_dom"/>
</dbReference>
<proteinExistence type="inferred from homology"/>
<gene>
    <name evidence="5" type="ORF">UFOPK3423_00243</name>
</gene>
<dbReference type="SUPFAM" id="SSF51621">
    <property type="entry name" value="Phosphoenolpyruvate/pyruvate domain"/>
    <property type="match status" value="1"/>
</dbReference>
<accession>A0A6J7CRN8</accession>
<dbReference type="CDD" id="cd06557">
    <property type="entry name" value="KPHMT-like"/>
    <property type="match status" value="1"/>
</dbReference>
<keyword evidence="4" id="KW-0808">Transferase</keyword>
<dbReference type="AlphaFoldDB" id="A0A6J7CRN8"/>
<dbReference type="NCBIfam" id="NF001452">
    <property type="entry name" value="PRK00311.1"/>
    <property type="match status" value="1"/>
</dbReference>
<evidence type="ECO:0000256" key="4">
    <source>
        <dbReference type="ARBA" id="ARBA00022679"/>
    </source>
</evidence>
<sequence>MSSAPTTINVPADASSLPMTLPRLYEMKRHGEPIVMVTAYDHPSARAAERAGVDLVLVGDSGAMTVLGYDSTVPVELDELLVLARAVRRGLQTPFLIGDLPFGSYEISDEQAVTSAMRFIKEAGCDAVKLEGGGETSVARARAIVRAGIPVMGHVGLTPQTSTALGGYKAQGRTATDGARIAREAVALQEAGCFSIVFEAIPTGLANEIMPLITVPVIGIGAGPAVDGQVLVFHDLLGIREGLGARFVKRYANLLEDMVSGVAAYAHDVRSRTYPAPEHGYSIDEAELTAIRAELNPDS</sequence>
<name>A0A6J7CRN8_9ZZZZ</name>
<organism evidence="5">
    <name type="scientific">freshwater metagenome</name>
    <dbReference type="NCBI Taxonomy" id="449393"/>
    <lineage>
        <taxon>unclassified sequences</taxon>
        <taxon>metagenomes</taxon>
        <taxon>ecological metagenomes</taxon>
    </lineage>
</organism>
<evidence type="ECO:0000313" key="5">
    <source>
        <dbReference type="EMBL" id="CAB4861282.1"/>
    </source>
</evidence>
<dbReference type="NCBIfam" id="TIGR00222">
    <property type="entry name" value="panB"/>
    <property type="match status" value="1"/>
</dbReference>
<reference evidence="5" key="1">
    <citation type="submission" date="2020-05" db="EMBL/GenBank/DDBJ databases">
        <authorList>
            <person name="Chiriac C."/>
            <person name="Salcher M."/>
            <person name="Ghai R."/>
            <person name="Kavagutti S V."/>
        </authorList>
    </citation>
    <scope>NUCLEOTIDE SEQUENCE</scope>
</reference>
<dbReference type="GO" id="GO:0015940">
    <property type="term" value="P:pantothenate biosynthetic process"/>
    <property type="evidence" value="ECO:0007669"/>
    <property type="project" value="InterPro"/>
</dbReference>
<dbReference type="PANTHER" id="PTHR20881:SF0">
    <property type="entry name" value="3-METHYL-2-OXOBUTANOATE HYDROXYMETHYLTRANSFERASE"/>
    <property type="match status" value="1"/>
</dbReference>
<dbReference type="GO" id="GO:0003864">
    <property type="term" value="F:3-methyl-2-oxobutanoate hydroxymethyltransferase activity"/>
    <property type="evidence" value="ECO:0007669"/>
    <property type="project" value="UniProtKB-EC"/>
</dbReference>
<dbReference type="FunFam" id="3.20.20.60:FF:000003">
    <property type="entry name" value="3-methyl-2-oxobutanoate hydroxymethyltransferase"/>
    <property type="match status" value="1"/>
</dbReference>
<dbReference type="InterPro" id="IPR040442">
    <property type="entry name" value="Pyrv_kinase-like_dom_sf"/>
</dbReference>
<comment type="similarity">
    <text evidence="2">Belongs to the PanB family.</text>
</comment>
<evidence type="ECO:0000256" key="3">
    <source>
        <dbReference type="ARBA" id="ARBA00012618"/>
    </source>
</evidence>
<dbReference type="Gene3D" id="3.20.20.60">
    <property type="entry name" value="Phosphoenolpyruvate-binding domains"/>
    <property type="match status" value="1"/>
</dbReference>
<dbReference type="PIRSF" id="PIRSF000388">
    <property type="entry name" value="Pantoate_hydroxy_MeTrfase"/>
    <property type="match status" value="1"/>
</dbReference>
<evidence type="ECO:0000256" key="2">
    <source>
        <dbReference type="ARBA" id="ARBA00008676"/>
    </source>
</evidence>
<dbReference type="InterPro" id="IPR003700">
    <property type="entry name" value="Pantoate_hydroxy_MeTrfase"/>
</dbReference>
<dbReference type="EC" id="2.1.2.11" evidence="3"/>
<protein>
    <recommendedName>
        <fullName evidence="3">3-methyl-2-oxobutanoate hydroxymethyltransferase</fullName>
        <ecNumber evidence="3">2.1.2.11</ecNumber>
    </recommendedName>
</protein>
<dbReference type="Pfam" id="PF02548">
    <property type="entry name" value="Pantoate_transf"/>
    <property type="match status" value="1"/>
</dbReference>